<gene>
    <name evidence="1" type="ORF">PCC79_01925</name>
</gene>
<sequence>MTDAPDRFFVTDTELVQLLGMTPGDPAATSARALGLADHLENADLRRAGIQSLLVRGLATLTDGDRLDAVGPAQVVGAVLGRATDWLAFAVEGPNVRARTVLASAPVGAVTIALGPVGVHEVAPLRPDIPLTEPLKLLIDAYAANDAMERPLEVRVRRSQGADADDVLFTIDADGTWSMPRGRLLTHTGTAAEVWPHVLAALAEPQA</sequence>
<evidence type="ECO:0008006" key="3">
    <source>
        <dbReference type="Google" id="ProtNLM"/>
    </source>
</evidence>
<evidence type="ECO:0000313" key="2">
    <source>
        <dbReference type="Proteomes" id="UP001434337"/>
    </source>
</evidence>
<dbReference type="Proteomes" id="UP001434337">
    <property type="component" value="Chromosome"/>
</dbReference>
<proteinExistence type="predicted"/>
<name>A0ABZ3C883_9ACTN</name>
<organism evidence="1 2">
    <name type="scientific">Propioniciclava soli</name>
    <dbReference type="NCBI Taxonomy" id="2775081"/>
    <lineage>
        <taxon>Bacteria</taxon>
        <taxon>Bacillati</taxon>
        <taxon>Actinomycetota</taxon>
        <taxon>Actinomycetes</taxon>
        <taxon>Propionibacteriales</taxon>
        <taxon>Propionibacteriaceae</taxon>
        <taxon>Propioniciclava</taxon>
    </lineage>
</organism>
<dbReference type="EMBL" id="CP115965">
    <property type="protein sequence ID" value="WZW98993.1"/>
    <property type="molecule type" value="Genomic_DNA"/>
</dbReference>
<protein>
    <recommendedName>
        <fullName evidence="3">ESX secretion-associated protein EspG</fullName>
    </recommendedName>
</protein>
<dbReference type="RefSeq" id="WP_342372848.1">
    <property type="nucleotide sequence ID" value="NZ_CP115965.1"/>
</dbReference>
<keyword evidence="2" id="KW-1185">Reference proteome</keyword>
<evidence type="ECO:0000313" key="1">
    <source>
        <dbReference type="EMBL" id="WZW98993.1"/>
    </source>
</evidence>
<accession>A0ABZ3C883</accession>
<reference evidence="1 2" key="1">
    <citation type="journal article" date="2023" name="Environ Microbiome">
        <title>A coral-associated actinobacterium mitigates coral bleaching under heat stress.</title>
        <authorList>
            <person name="Li J."/>
            <person name="Zou Y."/>
            <person name="Li Q."/>
            <person name="Zhang J."/>
            <person name="Bourne D.G."/>
            <person name="Lyu Y."/>
            <person name="Liu C."/>
            <person name="Zhang S."/>
        </authorList>
    </citation>
    <scope>NUCLEOTIDE SEQUENCE [LARGE SCALE GENOMIC DNA]</scope>
    <source>
        <strain evidence="1 2">SCSIO 13291</strain>
    </source>
</reference>